<gene>
    <name evidence="2" type="ORF">E2C01_039194</name>
</gene>
<name>A0A5B7FJ10_PORTR</name>
<evidence type="ECO:0008006" key="4">
    <source>
        <dbReference type="Google" id="ProtNLM"/>
    </source>
</evidence>
<dbReference type="AlphaFoldDB" id="A0A5B7FJ10"/>
<evidence type="ECO:0000313" key="3">
    <source>
        <dbReference type="Proteomes" id="UP000324222"/>
    </source>
</evidence>
<accession>A0A5B7FJ10</accession>
<evidence type="ECO:0000313" key="2">
    <source>
        <dbReference type="EMBL" id="MPC45495.1"/>
    </source>
</evidence>
<reference evidence="2 3" key="1">
    <citation type="submission" date="2019-05" db="EMBL/GenBank/DDBJ databases">
        <title>Another draft genome of Portunus trituberculatus and its Hox gene families provides insights of decapod evolution.</title>
        <authorList>
            <person name="Jeong J.-H."/>
            <person name="Song I."/>
            <person name="Kim S."/>
            <person name="Choi T."/>
            <person name="Kim D."/>
            <person name="Ryu S."/>
            <person name="Kim W."/>
        </authorList>
    </citation>
    <scope>NUCLEOTIDE SEQUENCE [LARGE SCALE GENOMIC DNA]</scope>
    <source>
        <tissue evidence="2">Muscle</tissue>
    </source>
</reference>
<feature type="signal peptide" evidence="1">
    <location>
        <begin position="1"/>
        <end position="17"/>
    </location>
</feature>
<keyword evidence="1" id="KW-0732">Signal</keyword>
<proteinExistence type="predicted"/>
<organism evidence="2 3">
    <name type="scientific">Portunus trituberculatus</name>
    <name type="common">Swimming crab</name>
    <name type="synonym">Neptunus trituberculatus</name>
    <dbReference type="NCBI Taxonomy" id="210409"/>
    <lineage>
        <taxon>Eukaryota</taxon>
        <taxon>Metazoa</taxon>
        <taxon>Ecdysozoa</taxon>
        <taxon>Arthropoda</taxon>
        <taxon>Crustacea</taxon>
        <taxon>Multicrustacea</taxon>
        <taxon>Malacostraca</taxon>
        <taxon>Eumalacostraca</taxon>
        <taxon>Eucarida</taxon>
        <taxon>Decapoda</taxon>
        <taxon>Pleocyemata</taxon>
        <taxon>Brachyura</taxon>
        <taxon>Eubrachyura</taxon>
        <taxon>Portunoidea</taxon>
        <taxon>Portunidae</taxon>
        <taxon>Portuninae</taxon>
        <taxon>Portunus</taxon>
    </lineage>
</organism>
<feature type="chain" id="PRO_5022847266" description="Secreted protein" evidence="1">
    <location>
        <begin position="18"/>
        <end position="98"/>
    </location>
</feature>
<sequence length="98" mass="9006">MFFCCSVSAAGAAACVADDAAGSAADAVGGATDVTGGVGDAADVGDVAACVGDVAACVSDTADIAVSLTVAAANAGVISSCDISYGAITSTASRLPLL</sequence>
<protein>
    <recommendedName>
        <fullName evidence="4">Secreted protein</fullName>
    </recommendedName>
</protein>
<dbReference type="Proteomes" id="UP000324222">
    <property type="component" value="Unassembled WGS sequence"/>
</dbReference>
<comment type="caution">
    <text evidence="2">The sequence shown here is derived from an EMBL/GenBank/DDBJ whole genome shotgun (WGS) entry which is preliminary data.</text>
</comment>
<keyword evidence="3" id="KW-1185">Reference proteome</keyword>
<dbReference type="EMBL" id="VSRR010006752">
    <property type="protein sequence ID" value="MPC45495.1"/>
    <property type="molecule type" value="Genomic_DNA"/>
</dbReference>
<evidence type="ECO:0000256" key="1">
    <source>
        <dbReference type="SAM" id="SignalP"/>
    </source>
</evidence>